<evidence type="ECO:0000313" key="2">
    <source>
        <dbReference type="Proteomes" id="UP000541352"/>
    </source>
</evidence>
<dbReference type="AlphaFoldDB" id="A0A7W5ZMU8"/>
<dbReference type="InterPro" id="IPR046733">
    <property type="entry name" value="DUF6625"/>
</dbReference>
<dbReference type="RefSeq" id="WP_183976019.1">
    <property type="nucleotide sequence ID" value="NZ_JACIBY010000007.1"/>
</dbReference>
<reference evidence="1 2" key="1">
    <citation type="submission" date="2020-08" db="EMBL/GenBank/DDBJ databases">
        <title>Genomic Encyclopedia of Type Strains, Phase IV (KMG-IV): sequencing the most valuable type-strain genomes for metagenomic binning, comparative biology and taxonomic classification.</title>
        <authorList>
            <person name="Goeker M."/>
        </authorList>
    </citation>
    <scope>NUCLEOTIDE SEQUENCE [LARGE SCALE GENOMIC DNA]</scope>
    <source>
        <strain evidence="1 2">DSM 17976</strain>
    </source>
</reference>
<protein>
    <submittedName>
        <fullName evidence="1">Uncharacterized protein</fullName>
    </submittedName>
</protein>
<organism evidence="1 2">
    <name type="scientific">Runella defluvii</name>
    <dbReference type="NCBI Taxonomy" id="370973"/>
    <lineage>
        <taxon>Bacteria</taxon>
        <taxon>Pseudomonadati</taxon>
        <taxon>Bacteroidota</taxon>
        <taxon>Cytophagia</taxon>
        <taxon>Cytophagales</taxon>
        <taxon>Spirosomataceae</taxon>
        <taxon>Runella</taxon>
    </lineage>
</organism>
<comment type="caution">
    <text evidence="1">The sequence shown here is derived from an EMBL/GenBank/DDBJ whole genome shotgun (WGS) entry which is preliminary data.</text>
</comment>
<evidence type="ECO:0000313" key="1">
    <source>
        <dbReference type="EMBL" id="MBB3839605.1"/>
    </source>
</evidence>
<sequence length="312" mass="37623">MKTILIILPYFGPFPKMFPFWLESAYANSSIDFLIITNNKLDAKKNIKVVNMEFEELKLVIQKKFDFPISLPSPYKLCDFKGAYGVIFCNFIKGYDFWGFGDIDLIYGNIRLFLTNEILSNFWVISGWGHLTLYKNNEMCNNFFKNYLEGFQYYKNVFSNPKNSAFDEYNHRGLSDMWKVLYPEKIWNCYPFDDIRVPRINFNFISEFHLECSYKLIFEYRNKNLRRIYVNSFGEAAQENILYVHFQQRGFMKILANDKESYLIVPNKFIDIEDITIQKLDKWTKPRDIERNIWYFLNRIKRRFKMILKNTN</sequence>
<keyword evidence="2" id="KW-1185">Reference proteome</keyword>
<proteinExistence type="predicted"/>
<gene>
    <name evidence="1" type="ORF">FHS57_003614</name>
</gene>
<name>A0A7W5ZMU8_9BACT</name>
<dbReference type="Proteomes" id="UP000541352">
    <property type="component" value="Unassembled WGS sequence"/>
</dbReference>
<accession>A0A7W5ZMU8</accession>
<dbReference type="Pfam" id="PF20330">
    <property type="entry name" value="DUF6625"/>
    <property type="match status" value="1"/>
</dbReference>
<dbReference type="EMBL" id="JACIBY010000007">
    <property type="protein sequence ID" value="MBB3839605.1"/>
    <property type="molecule type" value="Genomic_DNA"/>
</dbReference>